<dbReference type="Gene3D" id="3.30.420.10">
    <property type="entry name" value="Ribonuclease H-like superfamily/Ribonuclease H"/>
    <property type="match status" value="1"/>
</dbReference>
<name>A0AAW2PCR5_9LAMI</name>
<accession>A0AAW2PCR5</accession>
<sequence>MVMEKGIEPKSGIKAQTLAEVVNETTLGEQDGGNWLLHVDGSSTFTANGVGVVLISPEGDEMKYALHINFKASNNEAKYESLIASIRIAFACSDSRLVTNQVIEGFKIGVPSRASNNASRSLPILKLTQVEVTDRILVQGIKTKLEQASGQWVDAYLSVLWL</sequence>
<evidence type="ECO:0008006" key="2">
    <source>
        <dbReference type="Google" id="ProtNLM"/>
    </source>
</evidence>
<proteinExistence type="predicted"/>
<dbReference type="InterPro" id="IPR012337">
    <property type="entry name" value="RNaseH-like_sf"/>
</dbReference>
<dbReference type="AlphaFoldDB" id="A0AAW2PCR5"/>
<protein>
    <recommendedName>
        <fullName evidence="2">Reverse transcriptase domain-containing protein</fullName>
    </recommendedName>
</protein>
<evidence type="ECO:0000313" key="1">
    <source>
        <dbReference type="EMBL" id="KAL0352584.1"/>
    </source>
</evidence>
<dbReference type="GO" id="GO:0003676">
    <property type="term" value="F:nucleic acid binding"/>
    <property type="evidence" value="ECO:0007669"/>
    <property type="project" value="InterPro"/>
</dbReference>
<reference evidence="1" key="1">
    <citation type="submission" date="2020-06" db="EMBL/GenBank/DDBJ databases">
        <authorList>
            <person name="Li T."/>
            <person name="Hu X."/>
            <person name="Zhang T."/>
            <person name="Song X."/>
            <person name="Zhang H."/>
            <person name="Dai N."/>
            <person name="Sheng W."/>
            <person name="Hou X."/>
            <person name="Wei L."/>
        </authorList>
    </citation>
    <scope>NUCLEOTIDE SEQUENCE</scope>
    <source>
        <strain evidence="1">KEN8</strain>
        <tissue evidence="1">Leaf</tissue>
    </source>
</reference>
<dbReference type="PANTHER" id="PTHR48475">
    <property type="entry name" value="RIBONUCLEASE H"/>
    <property type="match status" value="1"/>
</dbReference>
<dbReference type="EMBL" id="JACGWM010000009">
    <property type="protein sequence ID" value="KAL0352584.1"/>
    <property type="molecule type" value="Genomic_DNA"/>
</dbReference>
<gene>
    <name evidence="1" type="ORF">Scaly_1647100</name>
</gene>
<dbReference type="PANTHER" id="PTHR48475:SF2">
    <property type="entry name" value="RIBONUCLEASE H"/>
    <property type="match status" value="1"/>
</dbReference>
<comment type="caution">
    <text evidence="1">The sequence shown here is derived from an EMBL/GenBank/DDBJ whole genome shotgun (WGS) entry which is preliminary data.</text>
</comment>
<organism evidence="1">
    <name type="scientific">Sesamum calycinum</name>
    <dbReference type="NCBI Taxonomy" id="2727403"/>
    <lineage>
        <taxon>Eukaryota</taxon>
        <taxon>Viridiplantae</taxon>
        <taxon>Streptophyta</taxon>
        <taxon>Embryophyta</taxon>
        <taxon>Tracheophyta</taxon>
        <taxon>Spermatophyta</taxon>
        <taxon>Magnoliopsida</taxon>
        <taxon>eudicotyledons</taxon>
        <taxon>Gunneridae</taxon>
        <taxon>Pentapetalae</taxon>
        <taxon>asterids</taxon>
        <taxon>lamiids</taxon>
        <taxon>Lamiales</taxon>
        <taxon>Pedaliaceae</taxon>
        <taxon>Sesamum</taxon>
    </lineage>
</organism>
<dbReference type="InterPro" id="IPR036397">
    <property type="entry name" value="RNaseH_sf"/>
</dbReference>
<dbReference type="SUPFAM" id="SSF53098">
    <property type="entry name" value="Ribonuclease H-like"/>
    <property type="match status" value="1"/>
</dbReference>
<reference evidence="1" key="2">
    <citation type="journal article" date="2024" name="Plant">
        <title>Genomic evolution and insights into agronomic trait innovations of Sesamum species.</title>
        <authorList>
            <person name="Miao H."/>
            <person name="Wang L."/>
            <person name="Qu L."/>
            <person name="Liu H."/>
            <person name="Sun Y."/>
            <person name="Le M."/>
            <person name="Wang Q."/>
            <person name="Wei S."/>
            <person name="Zheng Y."/>
            <person name="Lin W."/>
            <person name="Duan Y."/>
            <person name="Cao H."/>
            <person name="Xiong S."/>
            <person name="Wang X."/>
            <person name="Wei L."/>
            <person name="Li C."/>
            <person name="Ma Q."/>
            <person name="Ju M."/>
            <person name="Zhao R."/>
            <person name="Li G."/>
            <person name="Mu C."/>
            <person name="Tian Q."/>
            <person name="Mei H."/>
            <person name="Zhang T."/>
            <person name="Gao T."/>
            <person name="Zhang H."/>
        </authorList>
    </citation>
    <scope>NUCLEOTIDE SEQUENCE</scope>
    <source>
        <strain evidence="1">KEN8</strain>
    </source>
</reference>